<dbReference type="InParanoid" id="W7X3Q9"/>
<dbReference type="SMART" id="SM00028">
    <property type="entry name" value="TPR"/>
    <property type="match status" value="2"/>
</dbReference>
<proteinExistence type="predicted"/>
<dbReference type="Gene3D" id="1.25.40.10">
    <property type="entry name" value="Tetratricopeptide repeat domain"/>
    <property type="match status" value="1"/>
</dbReference>
<evidence type="ECO:0000256" key="1">
    <source>
        <dbReference type="SAM" id="Phobius"/>
    </source>
</evidence>
<name>W7X3Q9_TETTS</name>
<dbReference type="GeneID" id="24438016"/>
<dbReference type="InterPro" id="IPR011990">
    <property type="entry name" value="TPR-like_helical_dom_sf"/>
</dbReference>
<dbReference type="AlphaFoldDB" id="W7X3Q9"/>
<keyword evidence="1" id="KW-0472">Membrane</keyword>
<keyword evidence="3" id="KW-1185">Reference proteome</keyword>
<dbReference type="KEGG" id="tet:TTHERM_000248289"/>
<dbReference type="OrthoDB" id="2335338at2759"/>
<dbReference type="InterPro" id="IPR019734">
    <property type="entry name" value="TPR_rpt"/>
</dbReference>
<dbReference type="Proteomes" id="UP000009168">
    <property type="component" value="Unassembled WGS sequence"/>
</dbReference>
<reference evidence="3" key="1">
    <citation type="journal article" date="2006" name="PLoS Biol.">
        <title>Macronuclear genome sequence of the ciliate Tetrahymena thermophila, a model eukaryote.</title>
        <authorList>
            <person name="Eisen J.A."/>
            <person name="Coyne R.S."/>
            <person name="Wu M."/>
            <person name="Wu D."/>
            <person name="Thiagarajan M."/>
            <person name="Wortman J.R."/>
            <person name="Badger J.H."/>
            <person name="Ren Q."/>
            <person name="Amedeo P."/>
            <person name="Jones K.M."/>
            <person name="Tallon L.J."/>
            <person name="Delcher A.L."/>
            <person name="Salzberg S.L."/>
            <person name="Silva J.C."/>
            <person name="Haas B.J."/>
            <person name="Majoros W.H."/>
            <person name="Farzad M."/>
            <person name="Carlton J.M."/>
            <person name="Smith R.K. Jr."/>
            <person name="Garg J."/>
            <person name="Pearlman R.E."/>
            <person name="Karrer K.M."/>
            <person name="Sun L."/>
            <person name="Manning G."/>
            <person name="Elde N.C."/>
            <person name="Turkewitz A.P."/>
            <person name="Asai D.J."/>
            <person name="Wilkes D.E."/>
            <person name="Wang Y."/>
            <person name="Cai H."/>
            <person name="Collins K."/>
            <person name="Stewart B.A."/>
            <person name="Lee S.R."/>
            <person name="Wilamowska K."/>
            <person name="Weinberg Z."/>
            <person name="Ruzzo W.L."/>
            <person name="Wloga D."/>
            <person name="Gaertig J."/>
            <person name="Frankel J."/>
            <person name="Tsao C.-C."/>
            <person name="Gorovsky M.A."/>
            <person name="Keeling P.J."/>
            <person name="Waller R.F."/>
            <person name="Patron N.J."/>
            <person name="Cherry J.M."/>
            <person name="Stover N.A."/>
            <person name="Krieger C.J."/>
            <person name="del Toro C."/>
            <person name="Ryder H.F."/>
            <person name="Williamson S.C."/>
            <person name="Barbeau R.A."/>
            <person name="Hamilton E.P."/>
            <person name="Orias E."/>
        </authorList>
    </citation>
    <scope>NUCLEOTIDE SEQUENCE [LARGE SCALE GENOMIC DNA]</scope>
    <source>
        <strain evidence="3">SB210</strain>
    </source>
</reference>
<dbReference type="SUPFAM" id="SSF48452">
    <property type="entry name" value="TPR-like"/>
    <property type="match status" value="1"/>
</dbReference>
<keyword evidence="1" id="KW-1133">Transmembrane helix</keyword>
<dbReference type="RefSeq" id="XP_012655403.1">
    <property type="nucleotide sequence ID" value="XM_012799949.1"/>
</dbReference>
<sequence>MSNSQDKHILEEDITHNSSNQWILSYLTQICSYKPSMNEIVKECLNQILKYDMYNSDILRYISYIYESLKNEKESLFFLEQSLKLNPKSPQTLNNIGQLIRASMKDHIKCIEKCQKAIKINPKIVNAYYNMGLAFQKCYKNSIVGKKLKTPYQKLYALLKQQNKYQEAEYCMIISISFYLKFECQLAFFLFLFCFVRIYQIYL</sequence>
<evidence type="ECO:0000313" key="2">
    <source>
        <dbReference type="EMBL" id="EWS72092.1"/>
    </source>
</evidence>
<accession>W7X3Q9</accession>
<organism evidence="2 3">
    <name type="scientific">Tetrahymena thermophila (strain SB210)</name>
    <dbReference type="NCBI Taxonomy" id="312017"/>
    <lineage>
        <taxon>Eukaryota</taxon>
        <taxon>Sar</taxon>
        <taxon>Alveolata</taxon>
        <taxon>Ciliophora</taxon>
        <taxon>Intramacronucleata</taxon>
        <taxon>Oligohymenophorea</taxon>
        <taxon>Hymenostomatida</taxon>
        <taxon>Tetrahymenina</taxon>
        <taxon>Tetrahymenidae</taxon>
        <taxon>Tetrahymena</taxon>
    </lineage>
</organism>
<gene>
    <name evidence="2" type="ORF">TTHERM_000248289</name>
</gene>
<dbReference type="EMBL" id="GG662474">
    <property type="protein sequence ID" value="EWS72092.1"/>
    <property type="molecule type" value="Genomic_DNA"/>
</dbReference>
<protein>
    <submittedName>
        <fullName evidence="2">Tetratricopeptide repeat protein</fullName>
    </submittedName>
</protein>
<feature type="transmembrane region" description="Helical" evidence="1">
    <location>
        <begin position="182"/>
        <end position="202"/>
    </location>
</feature>
<evidence type="ECO:0000313" key="3">
    <source>
        <dbReference type="Proteomes" id="UP000009168"/>
    </source>
</evidence>
<keyword evidence="1" id="KW-0812">Transmembrane</keyword>